<dbReference type="OrthoDB" id="2232122at2759"/>
<gene>
    <name evidence="1" type="primary">PARPA_09213.1 scaffold 35931</name>
</gene>
<proteinExistence type="predicted"/>
<accession>A0A0B7N948</accession>
<evidence type="ECO:0000313" key="2">
    <source>
        <dbReference type="Proteomes" id="UP000054107"/>
    </source>
</evidence>
<dbReference type="AlphaFoldDB" id="A0A0B7N948"/>
<organism evidence="1 2">
    <name type="scientific">Parasitella parasitica</name>
    <dbReference type="NCBI Taxonomy" id="35722"/>
    <lineage>
        <taxon>Eukaryota</taxon>
        <taxon>Fungi</taxon>
        <taxon>Fungi incertae sedis</taxon>
        <taxon>Mucoromycota</taxon>
        <taxon>Mucoromycotina</taxon>
        <taxon>Mucoromycetes</taxon>
        <taxon>Mucorales</taxon>
        <taxon>Mucorineae</taxon>
        <taxon>Mucoraceae</taxon>
        <taxon>Parasitella</taxon>
    </lineage>
</organism>
<sequence>MDSRLFAKFKSCLDAWAKENEKGEHCLSRQILGKPSSDLQDILDKLKQLLDTMVEEYTTIVNQLGLVENLRNDESKADTPKEVILLKSCVDMYDQEYMIKECIQNIVSGDGFATQQHLANSAALWKSESYLDEQIQQEIKKL</sequence>
<reference evidence="1 2" key="1">
    <citation type="submission" date="2014-09" db="EMBL/GenBank/DDBJ databases">
        <authorList>
            <person name="Ellenberger Sabrina"/>
        </authorList>
    </citation>
    <scope>NUCLEOTIDE SEQUENCE [LARGE SCALE GENOMIC DNA]</scope>
    <source>
        <strain evidence="1 2">CBS 412.66</strain>
    </source>
</reference>
<name>A0A0B7N948_9FUNG</name>
<dbReference type="EMBL" id="LN731842">
    <property type="protein sequence ID" value="CEP15015.1"/>
    <property type="molecule type" value="Genomic_DNA"/>
</dbReference>
<keyword evidence="2" id="KW-1185">Reference proteome</keyword>
<protein>
    <submittedName>
        <fullName evidence="1">Uncharacterized protein</fullName>
    </submittedName>
</protein>
<dbReference type="Proteomes" id="UP000054107">
    <property type="component" value="Unassembled WGS sequence"/>
</dbReference>
<evidence type="ECO:0000313" key="1">
    <source>
        <dbReference type="EMBL" id="CEP15015.1"/>
    </source>
</evidence>